<evidence type="ECO:0000256" key="6">
    <source>
        <dbReference type="SAM" id="Phobius"/>
    </source>
</evidence>
<accession>A0A1Y6FLV0</accession>
<evidence type="ECO:0000256" key="2">
    <source>
        <dbReference type="ARBA" id="ARBA00009773"/>
    </source>
</evidence>
<feature type="transmembrane region" description="Helical" evidence="6">
    <location>
        <begin position="271"/>
        <end position="293"/>
    </location>
</feature>
<feature type="transmembrane region" description="Helical" evidence="6">
    <location>
        <begin position="313"/>
        <end position="342"/>
    </location>
</feature>
<dbReference type="OrthoDB" id="106838at2"/>
<dbReference type="Pfam" id="PF01594">
    <property type="entry name" value="AI-2E_transport"/>
    <property type="match status" value="1"/>
</dbReference>
<dbReference type="Proteomes" id="UP000194420">
    <property type="component" value="Unassembled WGS sequence"/>
</dbReference>
<dbReference type="PANTHER" id="PTHR21716:SF4">
    <property type="entry name" value="TRANSMEMBRANE PROTEIN 245"/>
    <property type="match status" value="1"/>
</dbReference>
<keyword evidence="3 6" id="KW-0812">Transmembrane</keyword>
<keyword evidence="5 6" id="KW-0472">Membrane</keyword>
<comment type="subcellular location">
    <subcellularLocation>
        <location evidence="1">Membrane</location>
        <topology evidence="1">Multi-pass membrane protein</topology>
    </subcellularLocation>
</comment>
<evidence type="ECO:0000256" key="3">
    <source>
        <dbReference type="ARBA" id="ARBA00022692"/>
    </source>
</evidence>
<evidence type="ECO:0000256" key="4">
    <source>
        <dbReference type="ARBA" id="ARBA00022989"/>
    </source>
</evidence>
<feature type="transmembrane region" description="Helical" evidence="6">
    <location>
        <begin position="38"/>
        <end position="56"/>
    </location>
</feature>
<feature type="transmembrane region" description="Helical" evidence="6">
    <location>
        <begin position="217"/>
        <end position="238"/>
    </location>
</feature>
<feature type="transmembrane region" description="Helical" evidence="6">
    <location>
        <begin position="156"/>
        <end position="181"/>
    </location>
</feature>
<dbReference type="GO" id="GO:0016020">
    <property type="term" value="C:membrane"/>
    <property type="evidence" value="ECO:0007669"/>
    <property type="project" value="UniProtKB-SubCell"/>
</dbReference>
<dbReference type="RefSeq" id="WP_086438891.1">
    <property type="nucleotide sequence ID" value="NZ_FXWG01000004.1"/>
</dbReference>
<feature type="transmembrane region" description="Helical" evidence="6">
    <location>
        <begin position="68"/>
        <end position="90"/>
    </location>
</feature>
<dbReference type="InterPro" id="IPR002549">
    <property type="entry name" value="AI-2E-like"/>
</dbReference>
<keyword evidence="4 6" id="KW-1133">Transmembrane helix</keyword>
<feature type="transmembrane region" description="Helical" evidence="6">
    <location>
        <begin position="14"/>
        <end position="32"/>
    </location>
</feature>
<feature type="transmembrane region" description="Helical" evidence="6">
    <location>
        <begin position="244"/>
        <end position="266"/>
    </location>
</feature>
<evidence type="ECO:0000256" key="5">
    <source>
        <dbReference type="ARBA" id="ARBA00023136"/>
    </source>
</evidence>
<protein>
    <submittedName>
        <fullName evidence="7">Predicted PurR-regulated permease PerM</fullName>
    </submittedName>
</protein>
<comment type="similarity">
    <text evidence="2">Belongs to the autoinducer-2 exporter (AI-2E) (TC 2.A.86) family.</text>
</comment>
<sequence>MDNPGDEGSAINRGGFYLFLAAITLAMAYVVWPFAAPLLWAALAAIMFQPLYQWIYARSNDSPNRSAVAALLIITFAVLIPSFIIGGLIVDEAANVVIAFQEGRIDIAALVDDVINALPSNIQQWLDDSGWGDMSEMQASAQQFIGESAGLIAQQAISIGGGVFGFVLSFATGLYVTYFLLRDGKAISARIMHDLPLENTIVRELADRFIGIVRATIKGSVVVGIVQGTLGAITFWIVGMPSVVLFGMVMAIASLLPAVGSGLVWVPAAIYLLATGSIWEGLFVVFSGVVIIGMADNILRPILVGRDTGIPDWIILITTLGGIATLGLSGVVLGPLVAGLFLAGWSIIQDFREPVPVETPDEVKDAEAILQAAPE</sequence>
<dbReference type="EMBL" id="FXWG01000004">
    <property type="protein sequence ID" value="SMQ75855.1"/>
    <property type="molecule type" value="Genomic_DNA"/>
</dbReference>
<dbReference type="PANTHER" id="PTHR21716">
    <property type="entry name" value="TRANSMEMBRANE PROTEIN"/>
    <property type="match status" value="1"/>
</dbReference>
<name>A0A1Y6FLV0_9SPHN</name>
<proteinExistence type="inferred from homology"/>
<evidence type="ECO:0000313" key="8">
    <source>
        <dbReference type="Proteomes" id="UP000194420"/>
    </source>
</evidence>
<dbReference type="AlphaFoldDB" id="A0A1Y6FLV0"/>
<reference evidence="8" key="1">
    <citation type="submission" date="2017-04" db="EMBL/GenBank/DDBJ databases">
        <authorList>
            <person name="Varghese N."/>
            <person name="Submissions S."/>
        </authorList>
    </citation>
    <scope>NUCLEOTIDE SEQUENCE [LARGE SCALE GENOMIC DNA]</scope>
</reference>
<keyword evidence="8" id="KW-1185">Reference proteome</keyword>
<evidence type="ECO:0000256" key="1">
    <source>
        <dbReference type="ARBA" id="ARBA00004141"/>
    </source>
</evidence>
<organism evidence="7 8">
    <name type="scientific">Altererythrobacter xiamenensis</name>
    <dbReference type="NCBI Taxonomy" id="1316679"/>
    <lineage>
        <taxon>Bacteria</taxon>
        <taxon>Pseudomonadati</taxon>
        <taxon>Pseudomonadota</taxon>
        <taxon>Alphaproteobacteria</taxon>
        <taxon>Sphingomonadales</taxon>
        <taxon>Erythrobacteraceae</taxon>
        <taxon>Altererythrobacter</taxon>
    </lineage>
</organism>
<evidence type="ECO:0000313" key="7">
    <source>
        <dbReference type="EMBL" id="SMQ75855.1"/>
    </source>
</evidence>
<gene>
    <name evidence="7" type="ORF">SAMN06297468_3005</name>
</gene>